<evidence type="ECO:0000256" key="2">
    <source>
        <dbReference type="ARBA" id="ARBA00008056"/>
    </source>
</evidence>
<dbReference type="Proteomes" id="UP001159364">
    <property type="component" value="Linkage Group LG05"/>
</dbReference>
<dbReference type="InterPro" id="IPR005123">
    <property type="entry name" value="Oxoglu/Fe-dep_dioxygenase_dom"/>
</dbReference>
<dbReference type="Pfam" id="PF14226">
    <property type="entry name" value="DIOX_N"/>
    <property type="match status" value="3"/>
</dbReference>
<sequence>MASTSHPGYNRASDLKVFDDTKAGVKGLVDTGITHVPPFFHQPPHVLDKSSVPADDTNFKFPIIDLTGITKDSSIRKEMVDNIRHASETWGFFQVVNHGIPLSVLEEMNDGVRRFHEQDIELRKKFYTRDYAKKVAYNCNFDLYSSPAVDWRDTVYFHMAPTPAAPEEIPATCRDIIMNYSEEVMKLGKLLLELLSESLGLSTNYLNDIGCAEGLICLCHYYPACPQPEVTLGASRHADNDFLTVLLQDHIGGLQVLHQNYWIDVPPTPGALVINVGDLLQLITNDKFISVEHRVLANRERPRVSTAGFFTTGIMQPNSRLYGPIKELLSEENPPKYRETSVQEFIAHTHAKGLDGVSALVVKRKMGSTSYPGYDRSLDLKAFDETKAGVKGLVDAGITHVPPFFHQPPHVLAKSSVPADDTNFRFPIIDLTGVTKDSSMRKEIVENIRHASETWGFFLVINHGIPLSVLEDMKDGVRRFYEQDIELKRKFYTRDYDKKIVYNSNFDLYSSPAANWRDSMYFQMAPNLPEPEEFPTTCRDILMKYSEELMKLGKLLFQLLSESLGLSTNYLNDIGCSEGLNCLCHYYPACPQPEVTLGTSKHADNGFLSVLLQDHIGGLQVLHQNYWIDVPPTPGTLVVNIGDLLQLSTNDKYKSAEHRVLANRQGPRVSIAGFFTTAFMPNSRLYGPIKEMLSEENPPKYRETTVQEFVACSLARGLDGVTHFAFRLMATWSSSSLAKAKTRSKETQDMAEAPDLQVKLDYDRKKEVKAFDDTKTGVQGLVDAGAVNIPRIFIRPPEEIAEDQTKYCKQTKMQVPNIDLRDIQRACRRKEVVEEVKLAAEKWGFFQVVNHGIPQSVFDQMVDGVRSFNQQDVEVKKTFYTRDLNSKVVFNSNFDLYKSRYANWRDSLFFPNLGLNNLDPEEFPATCREVTIEYLKHIKNLADTLFEMLSEALGLSADHLGSIACTEDCSLVCHYYPECPEPDLTLGASQHTDPGLLTLLVQNHLSGLQVLHEGQWVDVPCIPGSVIVNVGDLLQILSNDMFKSVEHRVASNLVGPRISVVCFFRGCSSKPLTYRPIQELTADHNPPRYKDFISTEYFTRYRSKPLLDLSVLKYYKI</sequence>
<evidence type="ECO:0000313" key="7">
    <source>
        <dbReference type="EMBL" id="KAJ8763298.1"/>
    </source>
</evidence>
<dbReference type="PROSITE" id="PS51471">
    <property type="entry name" value="FE2OG_OXY"/>
    <property type="match status" value="3"/>
</dbReference>
<dbReference type="SUPFAM" id="SSF51197">
    <property type="entry name" value="Clavaminate synthase-like"/>
    <property type="match status" value="3"/>
</dbReference>
<dbReference type="InterPro" id="IPR026992">
    <property type="entry name" value="DIOX_N"/>
</dbReference>
<comment type="cofactor">
    <cofactor evidence="1">
        <name>Fe cation</name>
        <dbReference type="ChEBI" id="CHEBI:24875"/>
    </cofactor>
</comment>
<comment type="caution">
    <text evidence="7">The sequence shown here is derived from an EMBL/GenBank/DDBJ whole genome shotgun (WGS) entry which is preliminary data.</text>
</comment>
<keyword evidence="5" id="KW-0408">Iron</keyword>
<dbReference type="AlphaFoldDB" id="A0AAV8TAW6"/>
<proteinExistence type="inferred from homology"/>
<name>A0AAV8TAW6_9ROSI</name>
<evidence type="ECO:0000256" key="1">
    <source>
        <dbReference type="ARBA" id="ARBA00001962"/>
    </source>
</evidence>
<dbReference type="InterPro" id="IPR027443">
    <property type="entry name" value="IPNS-like_sf"/>
</dbReference>
<dbReference type="Gene3D" id="2.60.120.330">
    <property type="entry name" value="B-lactam Antibiotic, Isopenicillin N Synthase, Chain"/>
    <property type="match status" value="3"/>
</dbReference>
<feature type="domain" description="Fe2OG dioxygenase" evidence="6">
    <location>
        <begin position="211"/>
        <end position="312"/>
    </location>
</feature>
<organism evidence="7 8">
    <name type="scientific">Erythroxylum novogranatense</name>
    <dbReference type="NCBI Taxonomy" id="1862640"/>
    <lineage>
        <taxon>Eukaryota</taxon>
        <taxon>Viridiplantae</taxon>
        <taxon>Streptophyta</taxon>
        <taxon>Embryophyta</taxon>
        <taxon>Tracheophyta</taxon>
        <taxon>Spermatophyta</taxon>
        <taxon>Magnoliopsida</taxon>
        <taxon>eudicotyledons</taxon>
        <taxon>Gunneridae</taxon>
        <taxon>Pentapetalae</taxon>
        <taxon>rosids</taxon>
        <taxon>fabids</taxon>
        <taxon>Malpighiales</taxon>
        <taxon>Erythroxylaceae</taxon>
        <taxon>Erythroxylum</taxon>
    </lineage>
</organism>
<dbReference type="FunFam" id="2.60.120.330:FF:000005">
    <property type="entry name" value="1-aminocyclopropane-1-carboxylate oxidase homolog 1"/>
    <property type="match status" value="3"/>
</dbReference>
<dbReference type="GO" id="GO:0051213">
    <property type="term" value="F:dioxygenase activity"/>
    <property type="evidence" value="ECO:0007669"/>
    <property type="project" value="UniProtKB-ARBA"/>
</dbReference>
<evidence type="ECO:0000256" key="4">
    <source>
        <dbReference type="ARBA" id="ARBA00023002"/>
    </source>
</evidence>
<reference evidence="7 8" key="1">
    <citation type="submission" date="2021-09" db="EMBL/GenBank/DDBJ databases">
        <title>Genomic insights and catalytic innovation underlie evolution of tropane alkaloids biosynthesis.</title>
        <authorList>
            <person name="Wang Y.-J."/>
            <person name="Tian T."/>
            <person name="Huang J.-P."/>
            <person name="Huang S.-X."/>
        </authorList>
    </citation>
    <scope>NUCLEOTIDE SEQUENCE [LARGE SCALE GENOMIC DNA]</scope>
    <source>
        <strain evidence="7">KIB-2018</strain>
        <tissue evidence="7">Leaf</tissue>
    </source>
</reference>
<evidence type="ECO:0000256" key="5">
    <source>
        <dbReference type="ARBA" id="ARBA00023004"/>
    </source>
</evidence>
<comment type="similarity">
    <text evidence="2">Belongs to the iron/ascorbate-dependent oxidoreductase family.</text>
</comment>
<protein>
    <recommendedName>
        <fullName evidence="6">Fe2OG dioxygenase domain-containing protein</fullName>
    </recommendedName>
</protein>
<keyword evidence="4" id="KW-0560">Oxidoreductase</keyword>
<dbReference type="InterPro" id="IPR044861">
    <property type="entry name" value="IPNS-like_FE2OG_OXY"/>
</dbReference>
<dbReference type="Pfam" id="PF03171">
    <property type="entry name" value="2OG-FeII_Oxy"/>
    <property type="match status" value="3"/>
</dbReference>
<keyword evidence="8" id="KW-1185">Reference proteome</keyword>
<dbReference type="GO" id="GO:0046872">
    <property type="term" value="F:metal ion binding"/>
    <property type="evidence" value="ECO:0007669"/>
    <property type="project" value="UniProtKB-KW"/>
</dbReference>
<dbReference type="PANTHER" id="PTHR10209">
    <property type="entry name" value="OXIDOREDUCTASE, 2OG-FE II OXYGENASE FAMILY PROTEIN"/>
    <property type="match status" value="1"/>
</dbReference>
<keyword evidence="3" id="KW-0479">Metal-binding</keyword>
<dbReference type="PANTHER" id="PTHR10209:SF791">
    <property type="entry name" value="1-AMINOCYCLOPROPANE-1-CARBOXYLATE OXIDASE HOMOLOG 1"/>
    <property type="match status" value="1"/>
</dbReference>
<evidence type="ECO:0000313" key="8">
    <source>
        <dbReference type="Proteomes" id="UP001159364"/>
    </source>
</evidence>
<feature type="domain" description="Fe2OG dioxygenase" evidence="6">
    <location>
        <begin position="576"/>
        <end position="677"/>
    </location>
</feature>
<gene>
    <name evidence="7" type="ORF">K2173_001436</name>
</gene>
<accession>A0AAV8TAW6</accession>
<evidence type="ECO:0000259" key="6">
    <source>
        <dbReference type="PROSITE" id="PS51471"/>
    </source>
</evidence>
<evidence type="ECO:0000256" key="3">
    <source>
        <dbReference type="ARBA" id="ARBA00022723"/>
    </source>
</evidence>
<feature type="domain" description="Fe2OG dioxygenase" evidence="6">
    <location>
        <begin position="965"/>
        <end position="1066"/>
    </location>
</feature>
<dbReference type="EMBL" id="JAIWQS010000005">
    <property type="protein sequence ID" value="KAJ8763298.1"/>
    <property type="molecule type" value="Genomic_DNA"/>
</dbReference>